<evidence type="ECO:0000313" key="20">
    <source>
        <dbReference type="Proteomes" id="UP001154312"/>
    </source>
</evidence>
<dbReference type="FunFam" id="3.40.50.1980:FF:000001">
    <property type="entry name" value="Histidinol dehydrogenase"/>
    <property type="match status" value="1"/>
</dbReference>
<evidence type="ECO:0000256" key="2">
    <source>
        <dbReference type="ARBA" id="ARBA00004940"/>
    </source>
</evidence>
<feature type="binding site" evidence="12 17">
    <location>
        <position position="263"/>
    </location>
    <ligand>
        <name>Zn(2+)</name>
        <dbReference type="ChEBI" id="CHEBI:29105"/>
    </ligand>
</feature>
<dbReference type="EC" id="1.1.1.23" evidence="4 12"/>
<name>A0A9X4JTC0_9FIRM</name>
<feature type="binding site" evidence="12 15">
    <location>
        <position position="215"/>
    </location>
    <ligand>
        <name>NAD(+)</name>
        <dbReference type="ChEBI" id="CHEBI:57540"/>
    </ligand>
</feature>
<dbReference type="AlphaFoldDB" id="A0A9X4JTC0"/>
<keyword evidence="7 12" id="KW-0862">Zinc</keyword>
<evidence type="ECO:0000256" key="11">
    <source>
        <dbReference type="ARBA" id="ARBA00049489"/>
    </source>
</evidence>
<evidence type="ECO:0000256" key="13">
    <source>
        <dbReference type="PIRNR" id="PIRNR000099"/>
    </source>
</evidence>
<dbReference type="EMBL" id="JAKOAV010000003">
    <property type="protein sequence ID" value="MDF9407225.1"/>
    <property type="molecule type" value="Genomic_DNA"/>
</dbReference>
<feature type="binding site" evidence="12 16">
    <location>
        <position position="421"/>
    </location>
    <ligand>
        <name>substrate</name>
    </ligand>
</feature>
<dbReference type="PRINTS" id="PR00083">
    <property type="entry name" value="HOLDHDRGNASE"/>
</dbReference>
<keyword evidence="20" id="KW-1185">Reference proteome</keyword>
<dbReference type="HAMAP" id="MF_01024">
    <property type="entry name" value="HisD"/>
    <property type="match status" value="1"/>
</dbReference>
<dbReference type="FunFam" id="1.20.5.1300:FF:000002">
    <property type="entry name" value="Histidinol dehydrogenase, chloroplastic"/>
    <property type="match status" value="1"/>
</dbReference>
<evidence type="ECO:0000256" key="18">
    <source>
        <dbReference type="RuleBase" id="RU004175"/>
    </source>
</evidence>
<comment type="pathway">
    <text evidence="2 12">Amino-acid biosynthesis; L-histidine biosynthesis; L-histidine from 5-phospho-alpha-D-ribose 1-diphosphate: step 9/9.</text>
</comment>
<protein>
    <recommendedName>
        <fullName evidence="4 12">Histidinol dehydrogenase</fullName>
        <shortName evidence="12">HDH</shortName>
        <ecNumber evidence="4 12">1.1.1.23</ecNumber>
    </recommendedName>
</protein>
<evidence type="ECO:0000256" key="17">
    <source>
        <dbReference type="PIRSR" id="PIRSR000099-4"/>
    </source>
</evidence>
<evidence type="ECO:0000256" key="1">
    <source>
        <dbReference type="ARBA" id="ARBA00003850"/>
    </source>
</evidence>
<dbReference type="RefSeq" id="WP_277442419.1">
    <property type="nucleotide sequence ID" value="NZ_JAKOAV010000003.1"/>
</dbReference>
<dbReference type="InterPro" id="IPR001692">
    <property type="entry name" value="Histidinol_DH_CS"/>
</dbReference>
<dbReference type="InterPro" id="IPR022695">
    <property type="entry name" value="Histidinol_DH_monofunct"/>
</dbReference>
<dbReference type="PROSITE" id="PS00611">
    <property type="entry name" value="HISOL_DEHYDROGENASE"/>
    <property type="match status" value="1"/>
</dbReference>
<dbReference type="SUPFAM" id="SSF53720">
    <property type="entry name" value="ALDH-like"/>
    <property type="match status" value="1"/>
</dbReference>
<evidence type="ECO:0000256" key="12">
    <source>
        <dbReference type="HAMAP-Rule" id="MF_01024"/>
    </source>
</evidence>
<comment type="cofactor">
    <cofactor evidence="12 17">
        <name>Zn(2+)</name>
        <dbReference type="ChEBI" id="CHEBI:29105"/>
    </cofactor>
    <text evidence="12 17">Binds 1 zinc ion per subunit.</text>
</comment>
<comment type="catalytic activity">
    <reaction evidence="11 12">
        <text>L-histidinol + 2 NAD(+) + H2O = L-histidine + 2 NADH + 3 H(+)</text>
        <dbReference type="Rhea" id="RHEA:20641"/>
        <dbReference type="ChEBI" id="CHEBI:15377"/>
        <dbReference type="ChEBI" id="CHEBI:15378"/>
        <dbReference type="ChEBI" id="CHEBI:57540"/>
        <dbReference type="ChEBI" id="CHEBI:57595"/>
        <dbReference type="ChEBI" id="CHEBI:57699"/>
        <dbReference type="ChEBI" id="CHEBI:57945"/>
        <dbReference type="EC" id="1.1.1.23"/>
    </reaction>
</comment>
<feature type="binding site" evidence="12 16">
    <location>
        <position position="362"/>
    </location>
    <ligand>
        <name>substrate</name>
    </ligand>
</feature>
<dbReference type="NCBIfam" id="TIGR00069">
    <property type="entry name" value="hisD"/>
    <property type="match status" value="1"/>
</dbReference>
<dbReference type="Pfam" id="PF00815">
    <property type="entry name" value="Histidinol_dh"/>
    <property type="match status" value="1"/>
</dbReference>
<evidence type="ECO:0000256" key="16">
    <source>
        <dbReference type="PIRSR" id="PIRSR000099-3"/>
    </source>
</evidence>
<evidence type="ECO:0000256" key="3">
    <source>
        <dbReference type="ARBA" id="ARBA00010178"/>
    </source>
</evidence>
<feature type="binding site" evidence="12 16">
    <location>
        <position position="238"/>
    </location>
    <ligand>
        <name>substrate</name>
    </ligand>
</feature>
<feature type="binding site" evidence="12 16">
    <location>
        <position position="329"/>
    </location>
    <ligand>
        <name>substrate</name>
    </ligand>
</feature>
<evidence type="ECO:0000256" key="6">
    <source>
        <dbReference type="ARBA" id="ARBA00022723"/>
    </source>
</evidence>
<dbReference type="GO" id="GO:0005829">
    <property type="term" value="C:cytosol"/>
    <property type="evidence" value="ECO:0007669"/>
    <property type="project" value="TreeGrafter"/>
</dbReference>
<feature type="active site" description="Proton acceptor" evidence="12 14">
    <location>
        <position position="328"/>
    </location>
</feature>
<evidence type="ECO:0000256" key="9">
    <source>
        <dbReference type="ARBA" id="ARBA00023027"/>
    </source>
</evidence>
<sequence>MKHEIVKIVKAGDSLLDKIFIRKMDNQAEIALQVARIIASVQARGDEAVGDFNAAFGGSRLTPGELRVTNDEVEAAYRLVDDSFLDALRIALHNITAFHNRQLQQSWFDTGGNGVVLGQMVRPLRRVGIYVPGGKASYPSSVLMNAVPARVAGVQEIAMVTPPAVDGKIDPHTLVAAAEAGVNEIYKMGGAQAIAALAYGTAVVPKVDKITGPGNIYVTLAKQQVYGLVDIDMLAGPSEVLVIADDTANPSFVAADLLSQAEHDEMASVVLLTPCGELAFKVQAEVFSQASLLSRKEIIEKSLENYGAIVVTENLDQAFDLANRFAPEHLELMISEPFNWLYKVENAGAVFLGRHTPEPVGDYVAGPNHVLPTGGTARFYSALGVDSFIKKTSLISYTQAGLNEVGGAIVKLAEVEGLTAHANSVRVRMLEHVAIKENEGS</sequence>
<keyword evidence="5 12" id="KW-0028">Amino-acid biosynthesis</keyword>
<dbReference type="Gene3D" id="3.40.50.1980">
    <property type="entry name" value="Nitrogenase molybdenum iron protein domain"/>
    <property type="match status" value="2"/>
</dbReference>
<evidence type="ECO:0000256" key="5">
    <source>
        <dbReference type="ARBA" id="ARBA00022605"/>
    </source>
</evidence>
<dbReference type="GO" id="GO:0051287">
    <property type="term" value="F:NAD binding"/>
    <property type="evidence" value="ECO:0007669"/>
    <property type="project" value="InterPro"/>
</dbReference>
<evidence type="ECO:0000256" key="7">
    <source>
        <dbReference type="ARBA" id="ARBA00022833"/>
    </source>
</evidence>
<evidence type="ECO:0000256" key="10">
    <source>
        <dbReference type="ARBA" id="ARBA00023102"/>
    </source>
</evidence>
<feature type="binding site" evidence="12 16">
    <location>
        <position position="263"/>
    </location>
    <ligand>
        <name>substrate</name>
    </ligand>
</feature>
<feature type="binding site" evidence="12 17">
    <location>
        <position position="260"/>
    </location>
    <ligand>
        <name>Zn(2+)</name>
        <dbReference type="ChEBI" id="CHEBI:29105"/>
    </ligand>
</feature>
<dbReference type="Proteomes" id="UP001154312">
    <property type="component" value="Unassembled WGS sequence"/>
</dbReference>
<comment type="similarity">
    <text evidence="3 12 13 18">Belongs to the histidinol dehydrogenase family.</text>
</comment>
<dbReference type="Gene3D" id="1.20.5.1300">
    <property type="match status" value="1"/>
</dbReference>
<organism evidence="19 20">
    <name type="scientific">Pelotomaculum isophthalicicum JI</name>
    <dbReference type="NCBI Taxonomy" id="947010"/>
    <lineage>
        <taxon>Bacteria</taxon>
        <taxon>Bacillati</taxon>
        <taxon>Bacillota</taxon>
        <taxon>Clostridia</taxon>
        <taxon>Eubacteriales</taxon>
        <taxon>Desulfotomaculaceae</taxon>
        <taxon>Pelotomaculum</taxon>
    </lineage>
</organism>
<dbReference type="PANTHER" id="PTHR21256:SF2">
    <property type="entry name" value="HISTIDINE BIOSYNTHESIS TRIFUNCTIONAL PROTEIN"/>
    <property type="match status" value="1"/>
</dbReference>
<dbReference type="GO" id="GO:0008270">
    <property type="term" value="F:zinc ion binding"/>
    <property type="evidence" value="ECO:0007669"/>
    <property type="project" value="UniProtKB-UniRule"/>
</dbReference>
<comment type="function">
    <text evidence="1 12">Catalyzes the sequential NAD-dependent oxidations of L-histidinol to L-histidinaldehyde and then to L-histidine.</text>
</comment>
<dbReference type="GO" id="GO:0004399">
    <property type="term" value="F:histidinol dehydrogenase activity"/>
    <property type="evidence" value="ECO:0007669"/>
    <property type="project" value="UniProtKB-UniRule"/>
</dbReference>
<evidence type="ECO:0000256" key="4">
    <source>
        <dbReference type="ARBA" id="ARBA00012965"/>
    </source>
</evidence>
<keyword evidence="6 12" id="KW-0479">Metal-binding</keyword>
<feature type="binding site" evidence="12 15">
    <location>
        <position position="130"/>
    </location>
    <ligand>
        <name>NAD(+)</name>
        <dbReference type="ChEBI" id="CHEBI:57540"/>
    </ligand>
</feature>
<dbReference type="CDD" id="cd06572">
    <property type="entry name" value="Histidinol_dh"/>
    <property type="match status" value="1"/>
</dbReference>
<gene>
    <name evidence="12 19" type="primary">hisD</name>
    <name evidence="19" type="ORF">L7E55_02450</name>
</gene>
<keyword evidence="10 12" id="KW-0368">Histidine biosynthesis</keyword>
<dbReference type="FunFam" id="3.40.50.1980:FF:000026">
    <property type="entry name" value="Histidinol dehydrogenase"/>
    <property type="match status" value="1"/>
</dbReference>
<dbReference type="InterPro" id="IPR012131">
    <property type="entry name" value="Hstdl_DH"/>
</dbReference>
<keyword evidence="9 12" id="KW-0520">NAD</keyword>
<keyword evidence="8 12" id="KW-0560">Oxidoreductase</keyword>
<accession>A0A9X4JTC0</accession>
<feature type="binding site" evidence="12 15">
    <location>
        <position position="192"/>
    </location>
    <ligand>
        <name>NAD(+)</name>
        <dbReference type="ChEBI" id="CHEBI:57540"/>
    </ligand>
</feature>
<reference evidence="19" key="1">
    <citation type="submission" date="2022-02" db="EMBL/GenBank/DDBJ databases">
        <authorList>
            <person name="Leng L."/>
        </authorList>
    </citation>
    <scope>NUCLEOTIDE SEQUENCE</scope>
    <source>
        <strain evidence="19">JI</strain>
    </source>
</reference>
<evidence type="ECO:0000313" key="19">
    <source>
        <dbReference type="EMBL" id="MDF9407225.1"/>
    </source>
</evidence>
<evidence type="ECO:0000256" key="15">
    <source>
        <dbReference type="PIRSR" id="PIRSR000099-2"/>
    </source>
</evidence>
<comment type="caution">
    <text evidence="19">The sequence shown here is derived from an EMBL/GenBank/DDBJ whole genome shotgun (WGS) entry which is preliminary data.</text>
</comment>
<feature type="binding site" evidence="12 16">
    <location>
        <position position="416"/>
    </location>
    <ligand>
        <name>substrate</name>
    </ligand>
</feature>
<feature type="binding site" evidence="12 16">
    <location>
        <position position="260"/>
    </location>
    <ligand>
        <name>substrate</name>
    </ligand>
</feature>
<feature type="binding site" evidence="12 17">
    <location>
        <position position="421"/>
    </location>
    <ligand>
        <name>Zn(2+)</name>
        <dbReference type="ChEBI" id="CHEBI:29105"/>
    </ligand>
</feature>
<feature type="binding site" evidence="12 17">
    <location>
        <position position="362"/>
    </location>
    <ligand>
        <name>Zn(2+)</name>
        <dbReference type="ChEBI" id="CHEBI:29105"/>
    </ligand>
</feature>
<evidence type="ECO:0000256" key="8">
    <source>
        <dbReference type="ARBA" id="ARBA00023002"/>
    </source>
</evidence>
<feature type="active site" description="Proton acceptor" evidence="12 14">
    <location>
        <position position="329"/>
    </location>
</feature>
<dbReference type="InterPro" id="IPR016161">
    <property type="entry name" value="Ald_DH/histidinol_DH"/>
</dbReference>
<evidence type="ECO:0000256" key="14">
    <source>
        <dbReference type="PIRSR" id="PIRSR000099-1"/>
    </source>
</evidence>
<dbReference type="PANTHER" id="PTHR21256">
    <property type="entry name" value="HISTIDINOL DEHYDROGENASE HDH"/>
    <property type="match status" value="1"/>
</dbReference>
<proteinExistence type="inferred from homology"/>
<dbReference type="PIRSF" id="PIRSF000099">
    <property type="entry name" value="Histidinol_dh"/>
    <property type="match status" value="1"/>
</dbReference>
<dbReference type="GO" id="GO:0000105">
    <property type="term" value="P:L-histidine biosynthetic process"/>
    <property type="evidence" value="ECO:0007669"/>
    <property type="project" value="UniProtKB-UniRule"/>
</dbReference>